<protein>
    <recommendedName>
        <fullName evidence="2">PSP proline-rich domain-containing protein</fullName>
    </recommendedName>
</protein>
<feature type="region of interest" description="Disordered" evidence="1">
    <location>
        <begin position="535"/>
        <end position="577"/>
    </location>
</feature>
<feature type="compositionally biased region" description="Acidic residues" evidence="1">
    <location>
        <begin position="109"/>
        <end position="122"/>
    </location>
</feature>
<organism evidence="3 4">
    <name type="scientific">Lophiotrema nucula</name>
    <dbReference type="NCBI Taxonomy" id="690887"/>
    <lineage>
        <taxon>Eukaryota</taxon>
        <taxon>Fungi</taxon>
        <taxon>Dikarya</taxon>
        <taxon>Ascomycota</taxon>
        <taxon>Pezizomycotina</taxon>
        <taxon>Dothideomycetes</taxon>
        <taxon>Pleosporomycetidae</taxon>
        <taxon>Pleosporales</taxon>
        <taxon>Lophiotremataceae</taxon>
        <taxon>Lophiotrema</taxon>
    </lineage>
</organism>
<dbReference type="PANTHER" id="PTHR12785:SF6">
    <property type="entry name" value="SPLICING FACTOR 3B SUBUNIT 2"/>
    <property type="match status" value="1"/>
</dbReference>
<feature type="compositionally biased region" description="Basic and acidic residues" evidence="1">
    <location>
        <begin position="98"/>
        <end position="108"/>
    </location>
</feature>
<feature type="compositionally biased region" description="Basic residues" evidence="1">
    <location>
        <begin position="9"/>
        <end position="24"/>
    </location>
</feature>
<feature type="region of interest" description="Disordered" evidence="1">
    <location>
        <begin position="389"/>
        <end position="470"/>
    </location>
</feature>
<gene>
    <name evidence="3" type="ORF">BDV96DRAFT_643032</name>
</gene>
<dbReference type="OrthoDB" id="10260794at2759"/>
<dbReference type="InterPro" id="IPR007180">
    <property type="entry name" value="DUF382"/>
</dbReference>
<dbReference type="PANTHER" id="PTHR12785">
    <property type="entry name" value="SPLICING FACTOR 3B"/>
    <property type="match status" value="1"/>
</dbReference>
<feature type="compositionally biased region" description="Basic and acidic residues" evidence="1">
    <location>
        <begin position="560"/>
        <end position="577"/>
    </location>
</feature>
<dbReference type="EMBL" id="ML977316">
    <property type="protein sequence ID" value="KAF2118862.1"/>
    <property type="molecule type" value="Genomic_DNA"/>
</dbReference>
<feature type="compositionally biased region" description="Polar residues" evidence="1">
    <location>
        <begin position="421"/>
        <end position="433"/>
    </location>
</feature>
<dbReference type="AlphaFoldDB" id="A0A6A5ZHB0"/>
<dbReference type="Proteomes" id="UP000799770">
    <property type="component" value="Unassembled WGS sequence"/>
</dbReference>
<name>A0A6A5ZHB0_9PLEO</name>
<sequence>MPGVVEKASKKKQSKSAYRRAKQKERREGSVTPSESGDESSRASESPAPEAEIDNASAVKAADLLSSEDLVNQFDLDNPLFEQYKDIFLKFQESTTEEVAKEDEKPEIYYEEDDVQDEDEEAATAKKLSKKARKLQNKVPLYELRGLAKDPKVVEEADQSSTAPWLLISIKATKNVIPVPNHWALKREYLSSKRGIEKPAFALPKFIAETGISEMRDAVLEKQAEMSLKQKQRERVQGKLGKLDIDYQKLYEAFFRRQTKPELTRYGEVYYEGKEYETNLRHLKPGELSDELKDALSMAPGHPPPWLINQQRFGLPPSYPNLRVAGVNAPIPTGASWGYSPGQWGKPPVDDHNRPLWGGDPIGTAILDQPQLQASSLGEPVERSTWGALRAEGESEDEESEEEEEDDEGDEDQEGDEDMSGIQTSVTTASTIPSEIGGTESIAGEFTLRKQRRGIETEEPGAPRSAYQVLPEKNIQASGFFGGEHAYDLDAARKDRLGDSNRKRKAGDVEVSVDVDALTRDDKMDKETLRQHYEAQKKAEATGQWASIDQDDLSEMIANESRKRQKREEQKSKGGRR</sequence>
<dbReference type="InterPro" id="IPR006568">
    <property type="entry name" value="PSP_pro-rich"/>
</dbReference>
<dbReference type="Pfam" id="PF04046">
    <property type="entry name" value="PSP"/>
    <property type="match status" value="1"/>
</dbReference>
<evidence type="ECO:0000256" key="1">
    <source>
        <dbReference type="SAM" id="MobiDB-lite"/>
    </source>
</evidence>
<keyword evidence="4" id="KW-1185">Reference proteome</keyword>
<evidence type="ECO:0000259" key="2">
    <source>
        <dbReference type="SMART" id="SM00581"/>
    </source>
</evidence>
<feature type="region of interest" description="Disordered" evidence="1">
    <location>
        <begin position="95"/>
        <end position="134"/>
    </location>
</feature>
<feature type="region of interest" description="Disordered" evidence="1">
    <location>
        <begin position="1"/>
        <end position="55"/>
    </location>
</feature>
<evidence type="ECO:0000313" key="4">
    <source>
        <dbReference type="Proteomes" id="UP000799770"/>
    </source>
</evidence>
<proteinExistence type="predicted"/>
<dbReference type="Pfam" id="PF04037">
    <property type="entry name" value="DUF382"/>
    <property type="match status" value="1"/>
</dbReference>
<feature type="region of interest" description="Disordered" evidence="1">
    <location>
        <begin position="344"/>
        <end position="364"/>
    </location>
</feature>
<dbReference type="GO" id="GO:0005634">
    <property type="term" value="C:nucleus"/>
    <property type="evidence" value="ECO:0007669"/>
    <property type="project" value="InterPro"/>
</dbReference>
<evidence type="ECO:0000313" key="3">
    <source>
        <dbReference type="EMBL" id="KAF2118862.1"/>
    </source>
</evidence>
<dbReference type="SMART" id="SM00581">
    <property type="entry name" value="PSP"/>
    <property type="match status" value="1"/>
</dbReference>
<dbReference type="InterPro" id="IPR052584">
    <property type="entry name" value="U2_snRNP_Complex_Component"/>
</dbReference>
<feature type="compositionally biased region" description="Acidic residues" evidence="1">
    <location>
        <begin position="394"/>
        <end position="419"/>
    </location>
</feature>
<reference evidence="3" key="1">
    <citation type="journal article" date="2020" name="Stud. Mycol.">
        <title>101 Dothideomycetes genomes: a test case for predicting lifestyles and emergence of pathogens.</title>
        <authorList>
            <person name="Haridas S."/>
            <person name="Albert R."/>
            <person name="Binder M."/>
            <person name="Bloem J."/>
            <person name="Labutti K."/>
            <person name="Salamov A."/>
            <person name="Andreopoulos B."/>
            <person name="Baker S."/>
            <person name="Barry K."/>
            <person name="Bills G."/>
            <person name="Bluhm B."/>
            <person name="Cannon C."/>
            <person name="Castanera R."/>
            <person name="Culley D."/>
            <person name="Daum C."/>
            <person name="Ezra D."/>
            <person name="Gonzalez J."/>
            <person name="Henrissat B."/>
            <person name="Kuo A."/>
            <person name="Liang C."/>
            <person name="Lipzen A."/>
            <person name="Lutzoni F."/>
            <person name="Magnuson J."/>
            <person name="Mondo S."/>
            <person name="Nolan M."/>
            <person name="Ohm R."/>
            <person name="Pangilinan J."/>
            <person name="Park H.-J."/>
            <person name="Ramirez L."/>
            <person name="Alfaro M."/>
            <person name="Sun H."/>
            <person name="Tritt A."/>
            <person name="Yoshinaga Y."/>
            <person name="Zwiers L.-H."/>
            <person name="Turgeon B."/>
            <person name="Goodwin S."/>
            <person name="Spatafora J."/>
            <person name="Crous P."/>
            <person name="Grigoriev I."/>
        </authorList>
    </citation>
    <scope>NUCLEOTIDE SEQUENCE</scope>
    <source>
        <strain evidence="3">CBS 627.86</strain>
    </source>
</reference>
<accession>A0A6A5ZHB0</accession>
<feature type="domain" description="PSP proline-rich" evidence="2">
    <location>
        <begin position="280"/>
        <end position="333"/>
    </location>
</feature>